<feature type="transmembrane region" description="Helical" evidence="1">
    <location>
        <begin position="453"/>
        <end position="478"/>
    </location>
</feature>
<keyword evidence="1" id="KW-1133">Transmembrane helix</keyword>
<evidence type="ECO:0000256" key="1">
    <source>
        <dbReference type="SAM" id="Phobius"/>
    </source>
</evidence>
<dbReference type="AlphaFoldDB" id="A0A8B7ZNA1"/>
<sequence>MIKCLQALSDKSSPDNFGGSAISHWWSKADISMMRSTTLLVLVALSWRVGFQQILSGVGPAKDNRITAQNTTLGRSRGTRRSDAAQSPLLVSERKVYLQSGRAYCLPCSVIRPGDVVTVIFWFRGESEDATLRDLILRHVYPDDGQSFAVDDRYKISPSHGLIIDPVYLNDTDRYWCKTVRESSSQFVEDYLDATVLGNIFPRESEASASNVSSFQRHEVDNTIECPILAKAPAQDEVTLYWSVYNETRRDLNIVSAKFSDGERHTFPKYGEVGNNRLAVEEFTKREERYCCHLFEVSSELRTGCVDMTWVAQANQQYPNISGCDMNRNTCASTLTFQQDCVAYECSVKSVYPKPALDWTFANCVDEGKPMFVQTASSTPLSADQTYDMISRLYIVEPQFEGACEFTCTANGDAVRDGTSKLTLAITRGSDNAATTSSSTLPLPIYTHCDCKWALVVFLAMLTTFLICLLTTWAILVFPRNRKFIQKHINELATFSCLQKHEEKAATGQDTDIENGKNAQLDSGFLTSDENLSENQQEMSPMLGDANVETGLKDATDEGSLCLVVREALDVLFTDSKNKWRPMGQFVTQSALHDDNGSGFQAIKDVMRGQDGGLFVIDARGLHWYDSNYTHHFTDLNQILDEESYCSVACYNASKLLLGLNRGKIVEFDVLTGQICNFCSVTPVGHAYVQLAGMCVDSLGFLFVGDRNGKAVSLFDESGRCITRMENIIEPVFSYAHACQEAQGLFVSSGTAVKKYNIVKSNTNSKIVPQVRFTIDQGSLGVENFYSGYVTVQENKLFIVNHLEVGECLQVLEHDVGKGTKEHSFIVKVPDLRGVRFLERDRMVVYTDDAIHLFERGDSSE</sequence>
<proteinExistence type="predicted"/>
<gene>
    <name evidence="4" type="primary">LOC110987703</name>
</gene>
<evidence type="ECO:0000313" key="3">
    <source>
        <dbReference type="Proteomes" id="UP000694845"/>
    </source>
</evidence>
<dbReference type="InterPro" id="IPR036179">
    <property type="entry name" value="Ig-like_dom_sf"/>
</dbReference>
<accession>A0A8B7ZNA1</accession>
<dbReference type="InterPro" id="IPR007110">
    <property type="entry name" value="Ig-like_dom"/>
</dbReference>
<dbReference type="OMA" id="INDIVWF"/>
<dbReference type="RefSeq" id="XP_022106375.1">
    <property type="nucleotide sequence ID" value="XM_022250683.1"/>
</dbReference>
<dbReference type="GeneID" id="110987703"/>
<organism evidence="3 4">
    <name type="scientific">Acanthaster planci</name>
    <name type="common">Crown-of-thorns starfish</name>
    <dbReference type="NCBI Taxonomy" id="133434"/>
    <lineage>
        <taxon>Eukaryota</taxon>
        <taxon>Metazoa</taxon>
        <taxon>Echinodermata</taxon>
        <taxon>Eleutherozoa</taxon>
        <taxon>Asterozoa</taxon>
        <taxon>Asteroidea</taxon>
        <taxon>Valvatacea</taxon>
        <taxon>Valvatida</taxon>
        <taxon>Acanthasteridae</taxon>
        <taxon>Acanthaster</taxon>
    </lineage>
</organism>
<dbReference type="SUPFAM" id="SSF48726">
    <property type="entry name" value="Immunoglobulin"/>
    <property type="match status" value="2"/>
</dbReference>
<name>A0A8B7ZNA1_ACAPL</name>
<keyword evidence="1" id="KW-0812">Transmembrane</keyword>
<dbReference type="InterPro" id="IPR013783">
    <property type="entry name" value="Ig-like_fold"/>
</dbReference>
<keyword evidence="3" id="KW-1185">Reference proteome</keyword>
<feature type="domain" description="Ig-like" evidence="2">
    <location>
        <begin position="88"/>
        <end position="189"/>
    </location>
</feature>
<protein>
    <submittedName>
        <fullName evidence="4">Uncharacterized protein LOC110987703 isoform X1</fullName>
    </submittedName>
</protein>
<dbReference type="OrthoDB" id="10006996at2759"/>
<evidence type="ECO:0000313" key="4">
    <source>
        <dbReference type="RefSeq" id="XP_022106375.1"/>
    </source>
</evidence>
<reference evidence="4" key="1">
    <citation type="submission" date="2025-08" db="UniProtKB">
        <authorList>
            <consortium name="RefSeq"/>
        </authorList>
    </citation>
    <scope>IDENTIFICATION</scope>
</reference>
<dbReference type="Gene3D" id="2.60.40.10">
    <property type="entry name" value="Immunoglobulins"/>
    <property type="match status" value="1"/>
</dbReference>
<keyword evidence="1" id="KW-0472">Membrane</keyword>
<dbReference type="KEGG" id="aplc:110987703"/>
<dbReference type="Proteomes" id="UP000694845">
    <property type="component" value="Unplaced"/>
</dbReference>
<dbReference type="SUPFAM" id="SSF63829">
    <property type="entry name" value="Calcium-dependent phosphotriesterase"/>
    <property type="match status" value="1"/>
</dbReference>
<dbReference type="PROSITE" id="PS50835">
    <property type="entry name" value="IG_LIKE"/>
    <property type="match status" value="2"/>
</dbReference>
<feature type="domain" description="Ig-like" evidence="2">
    <location>
        <begin position="319"/>
        <end position="427"/>
    </location>
</feature>
<evidence type="ECO:0000259" key="2">
    <source>
        <dbReference type="PROSITE" id="PS50835"/>
    </source>
</evidence>